<dbReference type="OrthoDB" id="9807606at2"/>
<dbReference type="Pfam" id="PF00378">
    <property type="entry name" value="ECH_1"/>
    <property type="match status" value="1"/>
</dbReference>
<evidence type="ECO:0000256" key="1">
    <source>
        <dbReference type="ARBA" id="ARBA00004275"/>
    </source>
</evidence>
<sequence>MLDCLKYHMLDRIAVLTLNRPQAKNALSPELTALLINQLRKADQDPQVKCILIQAEGSDFSAGGDVKGFNELLTLPAEERYDTFERKLLLGNRLPSTLLDVSKPIIAAPRGAVAGAGLALCLAADFVIASDTSYFIAAHVLVGLSLDCGLSSLLVAAMGIKQAKRLALLGERLSVEEALEHGIVTQVVADAQLETEVEKFAQRLAKGPSTAMAATKALLNQAAHQGLADQLANEATCVARCAADEDFGKGIQSALQRKPPAYR</sequence>
<evidence type="ECO:0000256" key="3">
    <source>
        <dbReference type="ARBA" id="ARBA00023235"/>
    </source>
</evidence>
<dbReference type="AlphaFoldDB" id="A0A9X9FWE2"/>
<evidence type="ECO:0008006" key="6">
    <source>
        <dbReference type="Google" id="ProtNLM"/>
    </source>
</evidence>
<keyword evidence="3" id="KW-0413">Isomerase</keyword>
<protein>
    <recommendedName>
        <fullName evidence="6">Enoyl-CoA hydratase</fullName>
    </recommendedName>
</protein>
<organism evidence="4 5">
    <name type="scientific">Pseudomonas marginalis</name>
    <name type="common">Pseudomonas panacis</name>
    <dbReference type="NCBI Taxonomy" id="298"/>
    <lineage>
        <taxon>Bacteria</taxon>
        <taxon>Pseudomonadati</taxon>
        <taxon>Pseudomonadota</taxon>
        <taxon>Gammaproteobacteria</taxon>
        <taxon>Pseudomonadales</taxon>
        <taxon>Pseudomonadaceae</taxon>
        <taxon>Pseudomonas</taxon>
    </lineage>
</organism>
<proteinExistence type="predicted"/>
<comment type="caution">
    <text evidence="4">The sequence shown here is derived from an EMBL/GenBank/DDBJ whole genome shotgun (WGS) entry which is preliminary data.</text>
</comment>
<dbReference type="InterPro" id="IPR051053">
    <property type="entry name" value="ECH/Chromodomain_protein"/>
</dbReference>
<gene>
    <name evidence="4" type="ORF">FIV41_20665</name>
</gene>
<dbReference type="EMBL" id="VFEQ01000014">
    <property type="protein sequence ID" value="TWR56198.1"/>
    <property type="molecule type" value="Genomic_DNA"/>
</dbReference>
<dbReference type="SUPFAM" id="SSF52096">
    <property type="entry name" value="ClpP/crotonase"/>
    <property type="match status" value="1"/>
</dbReference>
<evidence type="ECO:0000256" key="2">
    <source>
        <dbReference type="ARBA" id="ARBA00023140"/>
    </source>
</evidence>
<dbReference type="InterPro" id="IPR029045">
    <property type="entry name" value="ClpP/crotonase-like_dom_sf"/>
</dbReference>
<evidence type="ECO:0000313" key="5">
    <source>
        <dbReference type="Proteomes" id="UP000316123"/>
    </source>
</evidence>
<dbReference type="PANTHER" id="PTHR43684">
    <property type="match status" value="1"/>
</dbReference>
<reference evidence="4 5" key="1">
    <citation type="submission" date="2019-06" db="EMBL/GenBank/DDBJ databases">
        <title>Pseudomonas bimorpha sp. nov. isolated from bovine raw milk and skim milk concentrate.</title>
        <authorList>
            <person name="Hofmann K."/>
            <person name="Huptas C."/>
            <person name="Doll E."/>
            <person name="Scherer S."/>
            <person name="Wenning M."/>
        </authorList>
    </citation>
    <scope>NUCLEOTIDE SEQUENCE [LARGE SCALE GENOMIC DNA]</scope>
    <source>
        <strain evidence="4 5">DSM 13124</strain>
    </source>
</reference>
<keyword evidence="2" id="KW-0576">Peroxisome</keyword>
<evidence type="ECO:0000313" key="4">
    <source>
        <dbReference type="EMBL" id="TWR56198.1"/>
    </source>
</evidence>
<comment type="subcellular location">
    <subcellularLocation>
        <location evidence="1">Peroxisome</location>
    </subcellularLocation>
</comment>
<dbReference type="InterPro" id="IPR001753">
    <property type="entry name" value="Enoyl-CoA_hydra/iso"/>
</dbReference>
<dbReference type="GO" id="GO:0004165">
    <property type="term" value="F:delta(3)-delta(2)-enoyl-CoA isomerase activity"/>
    <property type="evidence" value="ECO:0007669"/>
    <property type="project" value="UniProtKB-ARBA"/>
</dbReference>
<dbReference type="PANTHER" id="PTHR43684:SF1">
    <property type="entry name" value="ENOYL-COA DELTA ISOMERASE 2"/>
    <property type="match status" value="1"/>
</dbReference>
<dbReference type="CDD" id="cd06558">
    <property type="entry name" value="crotonase-like"/>
    <property type="match status" value="1"/>
</dbReference>
<name>A0A9X9FWE2_PSEMA</name>
<accession>A0A9X9FWE2</accession>
<dbReference type="Proteomes" id="UP000316123">
    <property type="component" value="Unassembled WGS sequence"/>
</dbReference>
<dbReference type="Gene3D" id="3.90.226.10">
    <property type="entry name" value="2-enoyl-CoA Hydratase, Chain A, domain 1"/>
    <property type="match status" value="1"/>
</dbReference>